<evidence type="ECO:0000313" key="1">
    <source>
        <dbReference type="EMBL" id="MFC7319832.1"/>
    </source>
</evidence>
<proteinExistence type="predicted"/>
<comment type="caution">
    <text evidence="1">The sequence shown here is derived from an EMBL/GenBank/DDBJ whole genome shotgun (WGS) entry which is preliminary data.</text>
</comment>
<keyword evidence="1" id="KW-0238">DNA-binding</keyword>
<dbReference type="InterPro" id="IPR010921">
    <property type="entry name" value="Trp_repressor/repl_initiator"/>
</dbReference>
<gene>
    <name evidence="1" type="ORF">ACFQMN_02885</name>
</gene>
<evidence type="ECO:0000313" key="2">
    <source>
        <dbReference type="Proteomes" id="UP001596494"/>
    </source>
</evidence>
<reference evidence="2" key="1">
    <citation type="journal article" date="2019" name="Int. J. Syst. Evol. Microbiol.">
        <title>The Global Catalogue of Microorganisms (GCM) 10K type strain sequencing project: providing services to taxonomists for standard genome sequencing and annotation.</title>
        <authorList>
            <consortium name="The Broad Institute Genomics Platform"/>
            <consortium name="The Broad Institute Genome Sequencing Center for Infectious Disease"/>
            <person name="Wu L."/>
            <person name="Ma J."/>
        </authorList>
    </citation>
    <scope>NUCLEOTIDE SEQUENCE [LARGE SCALE GENOMIC DNA]</scope>
    <source>
        <strain evidence="2">CCUG 73951</strain>
    </source>
</reference>
<sequence>MNKKQVENVLRDYNWMINEIKRQRNLLEGAGTNIVAQSGVESTLPKAKGEIGDPVAREVNRRDKKHTWIYNLERKVLYIQERMSIIEEEREKAVLECLLDGMSMVAVCRHMGLSRSHIYKIKDSIVDKFAQNDHFGHSGHKKQKLRHNKQSV</sequence>
<dbReference type="Proteomes" id="UP001596494">
    <property type="component" value="Unassembled WGS sequence"/>
</dbReference>
<keyword evidence="2" id="KW-1185">Reference proteome</keyword>
<dbReference type="GO" id="GO:0003677">
    <property type="term" value="F:DNA binding"/>
    <property type="evidence" value="ECO:0007669"/>
    <property type="project" value="UniProtKB-KW"/>
</dbReference>
<name>A0ABW2K0H5_9BACI</name>
<protein>
    <submittedName>
        <fullName evidence="1">DNA-binding response regulator</fullName>
    </submittedName>
</protein>
<dbReference type="RefSeq" id="WP_289215604.1">
    <property type="nucleotide sequence ID" value="NZ_JAPVRC010000003.1"/>
</dbReference>
<dbReference type="EMBL" id="JBHTBY010000001">
    <property type="protein sequence ID" value="MFC7319832.1"/>
    <property type="molecule type" value="Genomic_DNA"/>
</dbReference>
<organism evidence="1 2">
    <name type="scientific">Halobacillus campisalis</name>
    <dbReference type="NCBI Taxonomy" id="435909"/>
    <lineage>
        <taxon>Bacteria</taxon>
        <taxon>Bacillati</taxon>
        <taxon>Bacillota</taxon>
        <taxon>Bacilli</taxon>
        <taxon>Bacillales</taxon>
        <taxon>Bacillaceae</taxon>
        <taxon>Halobacillus</taxon>
    </lineage>
</organism>
<accession>A0ABW2K0H5</accession>
<dbReference type="SUPFAM" id="SSF48295">
    <property type="entry name" value="TrpR-like"/>
    <property type="match status" value="1"/>
</dbReference>